<dbReference type="EMBL" id="SMMG02000005">
    <property type="protein sequence ID" value="KAA3475047.1"/>
    <property type="molecule type" value="Genomic_DNA"/>
</dbReference>
<dbReference type="Pfam" id="PF13976">
    <property type="entry name" value="gag_pre-integrs"/>
    <property type="match status" value="1"/>
</dbReference>
<dbReference type="PROSITE" id="PS50994">
    <property type="entry name" value="INTEGRASE"/>
    <property type="match status" value="1"/>
</dbReference>
<dbReference type="PANTHER" id="PTHR42648">
    <property type="entry name" value="TRANSPOSASE, PUTATIVE-RELATED"/>
    <property type="match status" value="1"/>
</dbReference>
<dbReference type="Pfam" id="PF25597">
    <property type="entry name" value="SH3_retrovirus"/>
    <property type="match status" value="1"/>
</dbReference>
<dbReference type="PANTHER" id="PTHR42648:SF18">
    <property type="entry name" value="RETROTRANSPOSON, UNCLASSIFIED-LIKE PROTEIN"/>
    <property type="match status" value="1"/>
</dbReference>
<keyword evidence="1" id="KW-0645">Protease</keyword>
<proteinExistence type="predicted"/>
<keyword evidence="1" id="KW-0378">Hydrolase</keyword>
<accession>A0A5B6W1T2</accession>
<dbReference type="InterPro" id="IPR057670">
    <property type="entry name" value="SH3_retrovirus"/>
</dbReference>
<dbReference type="Gene3D" id="3.30.420.10">
    <property type="entry name" value="Ribonuclease H-like superfamily/Ribonuclease H"/>
    <property type="match status" value="1"/>
</dbReference>
<name>A0A5B6W1T2_9ROSI</name>
<dbReference type="GO" id="GO:0008233">
    <property type="term" value="F:peptidase activity"/>
    <property type="evidence" value="ECO:0007669"/>
    <property type="project" value="UniProtKB-KW"/>
</dbReference>
<dbReference type="Pfam" id="PF22936">
    <property type="entry name" value="Pol_BBD"/>
    <property type="match status" value="1"/>
</dbReference>
<dbReference type="GO" id="GO:0003676">
    <property type="term" value="F:nucleic acid binding"/>
    <property type="evidence" value="ECO:0007669"/>
    <property type="project" value="InterPro"/>
</dbReference>
<keyword evidence="4" id="KW-1185">Reference proteome</keyword>
<dbReference type="InterPro" id="IPR039537">
    <property type="entry name" value="Retrotran_Ty1/copia-like"/>
</dbReference>
<feature type="domain" description="Integrase catalytic" evidence="2">
    <location>
        <begin position="345"/>
        <end position="519"/>
    </location>
</feature>
<reference evidence="4" key="1">
    <citation type="journal article" date="2019" name="Plant Biotechnol. J.">
        <title>Genome sequencing of the Australian wild diploid species Gossypium australe highlights disease resistance and delayed gland morphogenesis.</title>
        <authorList>
            <person name="Cai Y."/>
            <person name="Cai X."/>
            <person name="Wang Q."/>
            <person name="Wang P."/>
            <person name="Zhang Y."/>
            <person name="Cai C."/>
            <person name="Xu Y."/>
            <person name="Wang K."/>
            <person name="Zhou Z."/>
            <person name="Wang C."/>
            <person name="Geng S."/>
            <person name="Li B."/>
            <person name="Dong Q."/>
            <person name="Hou Y."/>
            <person name="Wang H."/>
            <person name="Ai P."/>
            <person name="Liu Z."/>
            <person name="Yi F."/>
            <person name="Sun M."/>
            <person name="An G."/>
            <person name="Cheng J."/>
            <person name="Zhang Y."/>
            <person name="Shi Q."/>
            <person name="Xie Y."/>
            <person name="Shi X."/>
            <person name="Chang Y."/>
            <person name="Huang F."/>
            <person name="Chen Y."/>
            <person name="Hong S."/>
            <person name="Mi L."/>
            <person name="Sun Q."/>
            <person name="Zhang L."/>
            <person name="Zhou B."/>
            <person name="Peng R."/>
            <person name="Zhang X."/>
            <person name="Liu F."/>
        </authorList>
    </citation>
    <scope>NUCLEOTIDE SEQUENCE [LARGE SCALE GENOMIC DNA]</scope>
    <source>
        <strain evidence="4">cv. PA1801</strain>
    </source>
</reference>
<dbReference type="GO" id="GO:0015074">
    <property type="term" value="P:DNA integration"/>
    <property type="evidence" value="ECO:0007669"/>
    <property type="project" value="InterPro"/>
</dbReference>
<organism evidence="3 4">
    <name type="scientific">Gossypium australe</name>
    <dbReference type="NCBI Taxonomy" id="47621"/>
    <lineage>
        <taxon>Eukaryota</taxon>
        <taxon>Viridiplantae</taxon>
        <taxon>Streptophyta</taxon>
        <taxon>Embryophyta</taxon>
        <taxon>Tracheophyta</taxon>
        <taxon>Spermatophyta</taxon>
        <taxon>Magnoliopsida</taxon>
        <taxon>eudicotyledons</taxon>
        <taxon>Gunneridae</taxon>
        <taxon>Pentapetalae</taxon>
        <taxon>rosids</taxon>
        <taxon>malvids</taxon>
        <taxon>Malvales</taxon>
        <taxon>Malvaceae</taxon>
        <taxon>Malvoideae</taxon>
        <taxon>Gossypium</taxon>
    </lineage>
</organism>
<dbReference type="Proteomes" id="UP000325315">
    <property type="component" value="Unassembled WGS sequence"/>
</dbReference>
<dbReference type="InterPro" id="IPR025724">
    <property type="entry name" value="GAG-pre-integrase_dom"/>
</dbReference>
<dbReference type="SUPFAM" id="SSF53098">
    <property type="entry name" value="Ribonuclease H-like"/>
    <property type="match status" value="1"/>
</dbReference>
<comment type="caution">
    <text evidence="3">The sequence shown here is derived from an EMBL/GenBank/DDBJ whole genome shotgun (WGS) entry which is preliminary data.</text>
</comment>
<sequence length="573" mass="66684">MKEPEIVNQYLDRIMAVVNQIRLLGDQFADSRVVEKVIATLLERYELKISSLKDLRDLSTILLSKLTNALGTLKELFRQKAKKAQAFQTRQEKRKSKKEIVERKKYPPCSHCKKLGHPKRFGHEEKVCKNKGQAHQQDVQEKKTETNQEELMFAAFCEVKLATSCEDQFAAPCEPSNKDRNNCLVDNGCTSHMTADANIFKSIDKSFNSKVKVGNDHRKGDVLIKTPSGTKLVTDVLLVPNIDQNLLSVGQLLEKRYFMVFNENKFLILDPSGCKLISTTMADRKFIVSWNLETSVAYTSSLDETKLWHKRMRHVDYRSLSKMSMNNLFENLSSMVDYEDVCEVRLPFPTNKAWRASEKIRLVHIGIYEPMKTSSLNGSRYFVLFIYDCTRFCWVYFIKNRSKVAGIYFKFKAMVENQIGCKLMMIRLDNRVEYTLEKFKKFSEEAGTHHQLSNVYTPQKKSERKNRTILNMTHCLLFESKLPNVFWAEVVNTVVYLQNRLPTKAVEGKISFESVWLHLLCSCSNRENKQNRLPTKAVEGKTSFEKCYRIYDPFSKKLIISRDVKFDEERIWK</sequence>
<dbReference type="OrthoDB" id="413361at2759"/>
<evidence type="ECO:0000259" key="2">
    <source>
        <dbReference type="PROSITE" id="PS50994"/>
    </source>
</evidence>
<gene>
    <name evidence="3" type="ORF">EPI10_025278</name>
</gene>
<protein>
    <submittedName>
        <fullName evidence="3">Pleiotropic drug resistance protein 3-like</fullName>
    </submittedName>
</protein>
<dbReference type="InterPro" id="IPR054722">
    <property type="entry name" value="PolX-like_BBD"/>
</dbReference>
<dbReference type="InterPro" id="IPR001584">
    <property type="entry name" value="Integrase_cat-core"/>
</dbReference>
<dbReference type="GO" id="GO:0006508">
    <property type="term" value="P:proteolysis"/>
    <property type="evidence" value="ECO:0007669"/>
    <property type="project" value="UniProtKB-KW"/>
</dbReference>
<dbReference type="InterPro" id="IPR036397">
    <property type="entry name" value="RNaseH_sf"/>
</dbReference>
<dbReference type="InterPro" id="IPR012337">
    <property type="entry name" value="RNaseH-like_sf"/>
</dbReference>
<evidence type="ECO:0000313" key="4">
    <source>
        <dbReference type="Proteomes" id="UP000325315"/>
    </source>
</evidence>
<dbReference type="AlphaFoldDB" id="A0A5B6W1T2"/>
<evidence type="ECO:0000313" key="3">
    <source>
        <dbReference type="EMBL" id="KAA3475047.1"/>
    </source>
</evidence>
<evidence type="ECO:0000256" key="1">
    <source>
        <dbReference type="ARBA" id="ARBA00022670"/>
    </source>
</evidence>